<evidence type="ECO:0000313" key="3">
    <source>
        <dbReference type="EMBL" id="SLM15439.1"/>
    </source>
</evidence>
<dbReference type="AlphaFoldDB" id="A0A3P3XLE8"/>
<organism evidence="3">
    <name type="scientific">uncultured spirochete</name>
    <dbReference type="NCBI Taxonomy" id="156406"/>
    <lineage>
        <taxon>Bacteria</taxon>
        <taxon>Pseudomonadati</taxon>
        <taxon>Spirochaetota</taxon>
        <taxon>Spirochaetia</taxon>
        <taxon>Spirochaetales</taxon>
        <taxon>environmental samples</taxon>
    </lineage>
</organism>
<gene>
    <name evidence="3" type="ORF">SPIROBIBN47_50008</name>
</gene>
<feature type="compositionally biased region" description="Low complexity" evidence="1">
    <location>
        <begin position="62"/>
        <end position="79"/>
    </location>
</feature>
<proteinExistence type="predicted"/>
<sequence>MAVRKKKRTSAKTGCLLWAVAFLVLLVLFLVKFNDIRSAVQKTGFLDALNHAVSKPASQEKPVQPSAPASPPSAVTQPPGSQPAITQGLPKDAEKPGQTPPQSAPQPEQKPEAQTSPPSPAEPGQQIQKTRSAVLYFVHIGEDGTISSERVKRVLPLTDSPIQDTLETLLKGPTESELRTNLISLIPSGAKLRGISMRGSTVLVDFSDGFTYNRYGKEGYLAQLKQVVFTLTEFQNITDVQFLIEGKMRPFISEGVPLDKPYSRASF</sequence>
<evidence type="ECO:0000259" key="2">
    <source>
        <dbReference type="SMART" id="SM00909"/>
    </source>
</evidence>
<dbReference type="SMART" id="SM00909">
    <property type="entry name" value="Germane"/>
    <property type="match status" value="1"/>
</dbReference>
<evidence type="ECO:0000256" key="1">
    <source>
        <dbReference type="SAM" id="MobiDB-lite"/>
    </source>
</evidence>
<feature type="domain" description="GerMN" evidence="2">
    <location>
        <begin position="162"/>
        <end position="253"/>
    </location>
</feature>
<dbReference type="EMBL" id="FWDM01000037">
    <property type="protein sequence ID" value="SLM15439.1"/>
    <property type="molecule type" value="Genomic_DNA"/>
</dbReference>
<dbReference type="Pfam" id="PF10646">
    <property type="entry name" value="Germane"/>
    <property type="match status" value="1"/>
</dbReference>
<dbReference type="InterPro" id="IPR019606">
    <property type="entry name" value="GerMN"/>
</dbReference>
<name>A0A3P3XLE8_9SPIR</name>
<feature type="region of interest" description="Disordered" evidence="1">
    <location>
        <begin position="56"/>
        <end position="128"/>
    </location>
</feature>
<protein>
    <recommendedName>
        <fullName evidence="2">GerMN domain-containing protein</fullName>
    </recommendedName>
</protein>
<accession>A0A3P3XLE8</accession>
<reference evidence="3" key="1">
    <citation type="submission" date="2017-02" db="EMBL/GenBank/DDBJ databases">
        <authorList>
            <person name="Regsiter A."/>
            <person name="William W."/>
        </authorList>
    </citation>
    <scope>NUCLEOTIDE SEQUENCE</scope>
    <source>
        <strain evidence="3">Bib</strain>
    </source>
</reference>